<proteinExistence type="predicted"/>
<dbReference type="EMBL" id="KV748988">
    <property type="protein sequence ID" value="OCL11798.1"/>
    <property type="molecule type" value="Genomic_DNA"/>
</dbReference>
<protein>
    <submittedName>
        <fullName evidence="2">HET-domain-containing protein</fullName>
    </submittedName>
</protein>
<dbReference type="InterPro" id="IPR010730">
    <property type="entry name" value="HET"/>
</dbReference>
<evidence type="ECO:0000259" key="1">
    <source>
        <dbReference type="Pfam" id="PF06985"/>
    </source>
</evidence>
<feature type="non-terminal residue" evidence="2">
    <location>
        <position position="284"/>
    </location>
</feature>
<evidence type="ECO:0000313" key="3">
    <source>
        <dbReference type="Proteomes" id="UP000250140"/>
    </source>
</evidence>
<dbReference type="Pfam" id="PF06985">
    <property type="entry name" value="HET"/>
    <property type="match status" value="1"/>
</dbReference>
<dbReference type="AlphaFoldDB" id="A0A8E2F7N0"/>
<feature type="domain" description="Heterokaryon incompatibility" evidence="1">
    <location>
        <begin position="106"/>
        <end position="265"/>
    </location>
</feature>
<keyword evidence="3" id="KW-1185">Reference proteome</keyword>
<sequence>MGYGRKLGSELQCLSSFRLRVVSTEVSKLLHSEPEFGCLSYGRLLDPIWIDPSIGALWLRECELRHGSECSEHGWAIAMQKPGFLRAIDVEVFCIKEILDPARCRYVALSYVWGGSSTVKLTQGNMLDLMSEGGLRRYMHKLPQTVVDAIEVVRRLGERYLWTDALCILQDSPQEAAEQISCMDRVYGSALLTIVAAQGNNANAGLKGIRNPNTPEVAQRPEQQRQVHQSAARVKEDAAFVAPLMTTNYELDRSPWNSRAWTFQERILSRRLIIFTKGQMIWQC</sequence>
<dbReference type="OrthoDB" id="5428863at2759"/>
<dbReference type="PANTHER" id="PTHR33112">
    <property type="entry name" value="DOMAIN PROTEIN, PUTATIVE-RELATED"/>
    <property type="match status" value="1"/>
</dbReference>
<dbReference type="Proteomes" id="UP000250140">
    <property type="component" value="Unassembled WGS sequence"/>
</dbReference>
<evidence type="ECO:0000313" key="2">
    <source>
        <dbReference type="EMBL" id="OCL11798.1"/>
    </source>
</evidence>
<reference evidence="2 3" key="1">
    <citation type="journal article" date="2016" name="Nat. Commun.">
        <title>Ectomycorrhizal ecology is imprinted in the genome of the dominant symbiotic fungus Cenococcum geophilum.</title>
        <authorList>
            <consortium name="DOE Joint Genome Institute"/>
            <person name="Peter M."/>
            <person name="Kohler A."/>
            <person name="Ohm R.A."/>
            <person name="Kuo A."/>
            <person name="Krutzmann J."/>
            <person name="Morin E."/>
            <person name="Arend M."/>
            <person name="Barry K.W."/>
            <person name="Binder M."/>
            <person name="Choi C."/>
            <person name="Clum A."/>
            <person name="Copeland A."/>
            <person name="Grisel N."/>
            <person name="Haridas S."/>
            <person name="Kipfer T."/>
            <person name="LaButti K."/>
            <person name="Lindquist E."/>
            <person name="Lipzen A."/>
            <person name="Maire R."/>
            <person name="Meier B."/>
            <person name="Mihaltcheva S."/>
            <person name="Molinier V."/>
            <person name="Murat C."/>
            <person name="Poggeler S."/>
            <person name="Quandt C.A."/>
            <person name="Sperisen C."/>
            <person name="Tritt A."/>
            <person name="Tisserant E."/>
            <person name="Crous P.W."/>
            <person name="Henrissat B."/>
            <person name="Nehls U."/>
            <person name="Egli S."/>
            <person name="Spatafora J.W."/>
            <person name="Grigoriev I.V."/>
            <person name="Martin F.M."/>
        </authorList>
    </citation>
    <scope>NUCLEOTIDE SEQUENCE [LARGE SCALE GENOMIC DNA]</scope>
    <source>
        <strain evidence="2 3">CBS 207.34</strain>
    </source>
</reference>
<organism evidence="2 3">
    <name type="scientific">Glonium stellatum</name>
    <dbReference type="NCBI Taxonomy" id="574774"/>
    <lineage>
        <taxon>Eukaryota</taxon>
        <taxon>Fungi</taxon>
        <taxon>Dikarya</taxon>
        <taxon>Ascomycota</taxon>
        <taxon>Pezizomycotina</taxon>
        <taxon>Dothideomycetes</taxon>
        <taxon>Pleosporomycetidae</taxon>
        <taxon>Gloniales</taxon>
        <taxon>Gloniaceae</taxon>
        <taxon>Glonium</taxon>
    </lineage>
</organism>
<name>A0A8E2F7N0_9PEZI</name>
<accession>A0A8E2F7N0</accession>
<gene>
    <name evidence="2" type="ORF">AOQ84DRAFT_286477</name>
</gene>
<dbReference type="PANTHER" id="PTHR33112:SF12">
    <property type="entry name" value="HETEROKARYON INCOMPATIBILITY DOMAIN-CONTAINING PROTEIN"/>
    <property type="match status" value="1"/>
</dbReference>